<name>A0A382CV53_9ZZZZ</name>
<organism evidence="1">
    <name type="scientific">marine metagenome</name>
    <dbReference type="NCBI Taxonomy" id="408172"/>
    <lineage>
        <taxon>unclassified sequences</taxon>
        <taxon>metagenomes</taxon>
        <taxon>ecological metagenomes</taxon>
    </lineage>
</organism>
<accession>A0A382CV53</accession>
<gene>
    <name evidence="1" type="ORF">METZ01_LOCUS182809</name>
</gene>
<protein>
    <submittedName>
        <fullName evidence="1">Uncharacterized protein</fullName>
    </submittedName>
</protein>
<proteinExistence type="predicted"/>
<dbReference type="AlphaFoldDB" id="A0A382CV53"/>
<reference evidence="1" key="1">
    <citation type="submission" date="2018-05" db="EMBL/GenBank/DDBJ databases">
        <authorList>
            <person name="Lanie J.A."/>
            <person name="Ng W.-L."/>
            <person name="Kazmierczak K.M."/>
            <person name="Andrzejewski T.M."/>
            <person name="Davidsen T.M."/>
            <person name="Wayne K.J."/>
            <person name="Tettelin H."/>
            <person name="Glass J.I."/>
            <person name="Rusch D."/>
            <person name="Podicherti R."/>
            <person name="Tsui H.-C.T."/>
            <person name="Winkler M.E."/>
        </authorList>
    </citation>
    <scope>NUCLEOTIDE SEQUENCE</scope>
</reference>
<evidence type="ECO:0000313" key="1">
    <source>
        <dbReference type="EMBL" id="SVB29955.1"/>
    </source>
</evidence>
<sequence>MPMHHMLYLCPRCGHDPLMAVERRAECRSCGTVFERGMGASILVKTPGKPIRISTAKDLIEATETVVTASCDACIEKGSSIHQARVAIGHARGQHVVRFDDRVLGFCERIKSEEEGILRLDSDHLTLLAEGSDPRVWSFDAIGAIQISAQAIQINLPRRGLYQFEFLEDSPKRWEDLIQFALRHFYAARGRVVVQFQPQIVTEDLP</sequence>
<dbReference type="EMBL" id="UINC01036262">
    <property type="protein sequence ID" value="SVB29955.1"/>
    <property type="molecule type" value="Genomic_DNA"/>
</dbReference>